<dbReference type="SUPFAM" id="SSF63817">
    <property type="entry name" value="Sortase"/>
    <property type="match status" value="1"/>
</dbReference>
<keyword evidence="1" id="KW-0378">Hydrolase</keyword>
<dbReference type="InterPro" id="IPR005754">
    <property type="entry name" value="Sortase"/>
</dbReference>
<evidence type="ECO:0008006" key="6">
    <source>
        <dbReference type="Google" id="ProtNLM"/>
    </source>
</evidence>
<evidence type="ECO:0000256" key="1">
    <source>
        <dbReference type="ARBA" id="ARBA00022801"/>
    </source>
</evidence>
<dbReference type="InterPro" id="IPR042003">
    <property type="entry name" value="Sortase_E"/>
</dbReference>
<evidence type="ECO:0000256" key="2">
    <source>
        <dbReference type="SAM" id="MobiDB-lite"/>
    </source>
</evidence>
<protein>
    <recommendedName>
        <fullName evidence="6">Class E sortase</fullName>
    </recommendedName>
</protein>
<comment type="caution">
    <text evidence="4">The sequence shown here is derived from an EMBL/GenBank/DDBJ whole genome shotgun (WGS) entry which is preliminary data.</text>
</comment>
<proteinExistence type="predicted"/>
<dbReference type="InterPro" id="IPR053465">
    <property type="entry name" value="Sortase_Class_E"/>
</dbReference>
<feature type="region of interest" description="Disordered" evidence="2">
    <location>
        <begin position="73"/>
        <end position="102"/>
    </location>
</feature>
<dbReference type="EMBL" id="BAAARI010000003">
    <property type="protein sequence ID" value="GAA2570366.1"/>
    <property type="molecule type" value="Genomic_DNA"/>
</dbReference>
<dbReference type="InterPro" id="IPR023365">
    <property type="entry name" value="Sortase_dom-sf"/>
</dbReference>
<keyword evidence="3" id="KW-0472">Membrane</keyword>
<dbReference type="Gene3D" id="2.40.260.10">
    <property type="entry name" value="Sortase"/>
    <property type="match status" value="1"/>
</dbReference>
<feature type="transmembrane region" description="Helical" evidence="3">
    <location>
        <begin position="24"/>
        <end position="50"/>
    </location>
</feature>
<name>A0ABP6BL61_9MICO</name>
<organism evidence="4 5">
    <name type="scientific">Microbacterium binotii</name>
    <dbReference type="NCBI Taxonomy" id="462710"/>
    <lineage>
        <taxon>Bacteria</taxon>
        <taxon>Bacillati</taxon>
        <taxon>Actinomycetota</taxon>
        <taxon>Actinomycetes</taxon>
        <taxon>Micrococcales</taxon>
        <taxon>Microbacteriaceae</taxon>
        <taxon>Microbacterium</taxon>
    </lineage>
</organism>
<dbReference type="CDD" id="cd05830">
    <property type="entry name" value="Sortase_E"/>
    <property type="match status" value="1"/>
</dbReference>
<reference evidence="5" key="1">
    <citation type="journal article" date="2019" name="Int. J. Syst. Evol. Microbiol.">
        <title>The Global Catalogue of Microorganisms (GCM) 10K type strain sequencing project: providing services to taxonomists for standard genome sequencing and annotation.</title>
        <authorList>
            <consortium name="The Broad Institute Genomics Platform"/>
            <consortium name="The Broad Institute Genome Sequencing Center for Infectious Disease"/>
            <person name="Wu L."/>
            <person name="Ma J."/>
        </authorList>
    </citation>
    <scope>NUCLEOTIDE SEQUENCE [LARGE SCALE GENOMIC DNA]</scope>
    <source>
        <strain evidence="5">JCM 16365</strain>
    </source>
</reference>
<evidence type="ECO:0000313" key="5">
    <source>
        <dbReference type="Proteomes" id="UP001500274"/>
    </source>
</evidence>
<accession>A0ABP6BL61</accession>
<keyword evidence="3" id="KW-1133">Transmembrane helix</keyword>
<gene>
    <name evidence="4" type="ORF">GCM10009862_06450</name>
</gene>
<dbReference type="NCBIfam" id="NF033747">
    <property type="entry name" value="class_E_sortase"/>
    <property type="match status" value="1"/>
</dbReference>
<dbReference type="RefSeq" id="WP_344226837.1">
    <property type="nucleotide sequence ID" value="NZ_BAAARI010000003.1"/>
</dbReference>
<dbReference type="Pfam" id="PF04203">
    <property type="entry name" value="Sortase"/>
    <property type="match status" value="1"/>
</dbReference>
<evidence type="ECO:0000256" key="3">
    <source>
        <dbReference type="SAM" id="Phobius"/>
    </source>
</evidence>
<keyword evidence="3" id="KW-0812">Transmembrane</keyword>
<evidence type="ECO:0000313" key="4">
    <source>
        <dbReference type="EMBL" id="GAA2570366.1"/>
    </source>
</evidence>
<dbReference type="Proteomes" id="UP001500274">
    <property type="component" value="Unassembled WGS sequence"/>
</dbReference>
<keyword evidence="5" id="KW-1185">Reference proteome</keyword>
<feature type="compositionally biased region" description="Low complexity" evidence="2">
    <location>
        <begin position="77"/>
        <end position="96"/>
    </location>
</feature>
<sequence length="268" mass="28575">MTDTPPAATRRSRRSAATRPRRRISALGVIGEIFITVGVLAFLYVGWQLWIGDWIQGQQNNAAGQAIAEQWAQDYGSSSPSPSTSASSTPEAEAPTVSTAEPVVRPVAGSGEVFGVMRIPRFGPDYAVQIAGGVGRSESLDLGAIGHYSSTQMPGAVGNFAVAAHRGSHGAPFMNLPDLHVGDAIVIQTQDGWYTYRYRSMEYVTPDSVDVLLPVPREQGIEANGRYLTMTTCSPRYGFSERLVAYAVFESFTPGAEGAPASLSEAVT</sequence>